<proteinExistence type="inferred from homology"/>
<accession>A0A1P8YXU0</accession>
<dbReference type="EC" id="3.2.1.39" evidence="5"/>
<dbReference type="InterPro" id="IPR017853">
    <property type="entry name" value="GH"/>
</dbReference>
<evidence type="ECO:0000256" key="10">
    <source>
        <dbReference type="ARBA" id="ARBA00022622"/>
    </source>
</evidence>
<evidence type="ECO:0000256" key="6">
    <source>
        <dbReference type="ARBA" id="ARBA00019762"/>
    </source>
</evidence>
<feature type="chain" id="PRO_5012727051" description="Probable glucan endo-1,3-beta-glucosidase eglC" evidence="23">
    <location>
        <begin position="17"/>
        <end position="313"/>
    </location>
</feature>
<dbReference type="GO" id="GO:0005886">
    <property type="term" value="C:plasma membrane"/>
    <property type="evidence" value="ECO:0007669"/>
    <property type="project" value="UniProtKB-SubCell"/>
</dbReference>
<feature type="signal peptide" evidence="23">
    <location>
        <begin position="1"/>
        <end position="16"/>
    </location>
</feature>
<keyword evidence="18" id="KW-0624">Polysaccharide degradation</keyword>
<evidence type="ECO:0000256" key="7">
    <source>
        <dbReference type="ARBA" id="ARBA00022475"/>
    </source>
</evidence>
<name>A0A1P8YXU0_PASFU</name>
<dbReference type="InterPro" id="IPR050732">
    <property type="entry name" value="Beta-glucan_modifiers"/>
</dbReference>
<evidence type="ECO:0000256" key="1">
    <source>
        <dbReference type="ARBA" id="ARBA00000382"/>
    </source>
</evidence>
<evidence type="ECO:0000256" key="14">
    <source>
        <dbReference type="ARBA" id="ARBA00023180"/>
    </source>
</evidence>
<comment type="catalytic activity">
    <reaction evidence="1">
        <text>Hydrolysis of (1-&gt;3)-beta-D-glucosidic linkages in (1-&gt;3)-beta-D-glucans.</text>
        <dbReference type="EC" id="3.2.1.39"/>
    </reaction>
</comment>
<evidence type="ECO:0000256" key="19">
    <source>
        <dbReference type="ARBA" id="ARBA00025152"/>
    </source>
</evidence>
<reference evidence="24" key="1">
    <citation type="submission" date="2016-10" db="EMBL/GenBank/DDBJ databases">
        <title>Novel effectors identified in the apoplast of Cladosporium fulvum-infected tomato.</title>
        <authorList>
            <person name="Mesarich C.H."/>
            <person name="de Wit P.J.G.M."/>
        </authorList>
    </citation>
    <scope>NUCLEOTIDE SEQUENCE</scope>
    <source>
        <strain evidence="24">0WU</strain>
    </source>
</reference>
<dbReference type="Gene3D" id="3.20.20.80">
    <property type="entry name" value="Glycosidases"/>
    <property type="match status" value="1"/>
</dbReference>
<dbReference type="GO" id="GO:0009986">
    <property type="term" value="C:cell surface"/>
    <property type="evidence" value="ECO:0007669"/>
    <property type="project" value="TreeGrafter"/>
</dbReference>
<dbReference type="Pfam" id="PF00332">
    <property type="entry name" value="Glyco_hydro_17"/>
    <property type="match status" value="1"/>
</dbReference>
<evidence type="ECO:0000256" key="11">
    <source>
        <dbReference type="ARBA" id="ARBA00022729"/>
    </source>
</evidence>
<keyword evidence="17" id="KW-0961">Cell wall biogenesis/degradation</keyword>
<dbReference type="GO" id="GO:0071555">
    <property type="term" value="P:cell wall organization"/>
    <property type="evidence" value="ECO:0007669"/>
    <property type="project" value="UniProtKB-KW"/>
</dbReference>
<dbReference type="GO" id="GO:0042973">
    <property type="term" value="F:glucan endo-1,3-beta-D-glucosidase activity"/>
    <property type="evidence" value="ECO:0007669"/>
    <property type="project" value="UniProtKB-EC"/>
</dbReference>
<dbReference type="GO" id="GO:0009277">
    <property type="term" value="C:fungal-type cell wall"/>
    <property type="evidence" value="ECO:0007669"/>
    <property type="project" value="TreeGrafter"/>
</dbReference>
<keyword evidence="15" id="KW-0119">Carbohydrate metabolism</keyword>
<dbReference type="AlphaFoldDB" id="A0A1P8YXU0"/>
<dbReference type="OMA" id="YPYYENQ"/>
<keyword evidence="13" id="KW-0472">Membrane</keyword>
<dbReference type="GO" id="GO:0098552">
    <property type="term" value="C:side of membrane"/>
    <property type="evidence" value="ECO:0007669"/>
    <property type="project" value="UniProtKB-KW"/>
</dbReference>
<dbReference type="PANTHER" id="PTHR16631">
    <property type="entry name" value="GLUCAN 1,3-BETA-GLUCOSIDASE"/>
    <property type="match status" value="1"/>
</dbReference>
<evidence type="ECO:0000256" key="4">
    <source>
        <dbReference type="ARBA" id="ARBA00008773"/>
    </source>
</evidence>
<dbReference type="InterPro" id="IPR000490">
    <property type="entry name" value="Glyco_hydro_17"/>
</dbReference>
<keyword evidence="7" id="KW-1003">Cell membrane</keyword>
<evidence type="ECO:0000256" key="18">
    <source>
        <dbReference type="ARBA" id="ARBA00023326"/>
    </source>
</evidence>
<comment type="subcellular location">
    <subcellularLocation>
        <location evidence="3">Cell membrane</location>
        <topology evidence="3">Lipid-anchor</topology>
        <topology evidence="3">GPI-anchor</topology>
    </subcellularLocation>
    <subcellularLocation>
        <location evidence="2">Secreted</location>
        <location evidence="2">Cell wall</location>
    </subcellularLocation>
</comment>
<evidence type="ECO:0000256" key="21">
    <source>
        <dbReference type="ARBA" id="ARBA00032906"/>
    </source>
</evidence>
<keyword evidence="10" id="KW-0336">GPI-anchor</keyword>
<evidence type="ECO:0000256" key="22">
    <source>
        <dbReference type="RuleBase" id="RU004335"/>
    </source>
</evidence>
<evidence type="ECO:0000256" key="3">
    <source>
        <dbReference type="ARBA" id="ARBA00004609"/>
    </source>
</evidence>
<keyword evidence="9" id="KW-0964">Secreted</keyword>
<evidence type="ECO:0000256" key="2">
    <source>
        <dbReference type="ARBA" id="ARBA00004191"/>
    </source>
</evidence>
<comment type="similarity">
    <text evidence="4 22">Belongs to the glycosyl hydrolase 17 family.</text>
</comment>
<evidence type="ECO:0000256" key="17">
    <source>
        <dbReference type="ARBA" id="ARBA00023316"/>
    </source>
</evidence>
<evidence type="ECO:0000256" key="15">
    <source>
        <dbReference type="ARBA" id="ARBA00023277"/>
    </source>
</evidence>
<evidence type="ECO:0000256" key="16">
    <source>
        <dbReference type="ARBA" id="ARBA00023288"/>
    </source>
</evidence>
<keyword evidence="12" id="KW-0378">Hydrolase</keyword>
<evidence type="ECO:0000313" key="24">
    <source>
        <dbReference type="EMBL" id="AQA29339.1"/>
    </source>
</evidence>
<organism evidence="24">
    <name type="scientific">Passalora fulva</name>
    <name type="common">Tomato leaf mold</name>
    <name type="synonym">Cladosporium fulvum</name>
    <dbReference type="NCBI Taxonomy" id="5499"/>
    <lineage>
        <taxon>Eukaryota</taxon>
        <taxon>Fungi</taxon>
        <taxon>Dikarya</taxon>
        <taxon>Ascomycota</taxon>
        <taxon>Pezizomycotina</taxon>
        <taxon>Dothideomycetes</taxon>
        <taxon>Dothideomycetidae</taxon>
        <taxon>Mycosphaerellales</taxon>
        <taxon>Mycosphaerellaceae</taxon>
        <taxon>Fulvia</taxon>
    </lineage>
</organism>
<keyword evidence="14" id="KW-0325">Glycoprotein</keyword>
<dbReference type="EMBL" id="KX943168">
    <property type="protein sequence ID" value="AQA29339.1"/>
    <property type="molecule type" value="Genomic_DNA"/>
</dbReference>
<evidence type="ECO:0000256" key="20">
    <source>
        <dbReference type="ARBA" id="ARBA00032134"/>
    </source>
</evidence>
<evidence type="ECO:0000256" key="8">
    <source>
        <dbReference type="ARBA" id="ARBA00022512"/>
    </source>
</evidence>
<evidence type="ECO:0000256" key="13">
    <source>
        <dbReference type="ARBA" id="ARBA00023136"/>
    </source>
</evidence>
<protein>
    <recommendedName>
        <fullName evidence="6">Probable glucan endo-1,3-beta-glucosidase eglC</fullName>
        <ecNumber evidence="5">3.2.1.39</ecNumber>
    </recommendedName>
    <alternativeName>
        <fullName evidence="20">Endo-1,3-beta-glucanase eglC</fullName>
    </alternativeName>
    <alternativeName>
        <fullName evidence="21">Laminarinase eglC</fullName>
    </alternativeName>
</protein>
<comment type="function">
    <text evidence="19">Glucanases play a role in cell expansion during growth, in cell-cell fusion during mating, and in spore release during sporulation. This enzyme may be involved in beta-glucan degradation and also function biosynthetically as a transglycosylase.</text>
</comment>
<dbReference type="GO" id="GO:0005576">
    <property type="term" value="C:extracellular region"/>
    <property type="evidence" value="ECO:0007669"/>
    <property type="project" value="TreeGrafter"/>
</dbReference>
<evidence type="ECO:0000256" key="23">
    <source>
        <dbReference type="SAM" id="SignalP"/>
    </source>
</evidence>
<keyword evidence="11 23" id="KW-0732">Signal</keyword>
<dbReference type="PANTHER" id="PTHR16631:SF13">
    <property type="entry name" value="GLUCAN ENDO-1,3-BETA-GLUCOSIDASE EGLC-RELATED"/>
    <property type="match status" value="1"/>
</dbReference>
<evidence type="ECO:0000256" key="5">
    <source>
        <dbReference type="ARBA" id="ARBA00012780"/>
    </source>
</evidence>
<keyword evidence="8" id="KW-0134">Cell wall</keyword>
<evidence type="ECO:0000256" key="9">
    <source>
        <dbReference type="ARBA" id="ARBA00022525"/>
    </source>
</evidence>
<evidence type="ECO:0000256" key="12">
    <source>
        <dbReference type="ARBA" id="ARBA00022801"/>
    </source>
</evidence>
<keyword evidence="16" id="KW-0449">Lipoprotein</keyword>
<dbReference type="SUPFAM" id="SSF51445">
    <property type="entry name" value="(Trans)glycosidases"/>
    <property type="match status" value="1"/>
</dbReference>
<sequence length="313" mass="34139">MHTLHHLLTLAACVQAAIRGFNSGGTGPNGIKHAADFRKEFDRIRTLPGTDPFTSIRLFSTIQAGTVNDPVEAFQPAIDTKYTTLLLGLWASAGQEAFNNELAALKKAIAAHQTHWKDIVVGISVGSEDLYRITPTGIGNKENVGVGPGVIVDYIKQTRAAIKGTVAEGTKVGHVDTWTAWISGSNTAVIDAVDFLGFDGYPYYEKDTGRNSIKNAQQLFFESYNKTVAVSKGKEVWITETGWPVSGPQDFGKSVASIPNAKKYWDDVGCRVFGNINTWWFTLDDAKQDPKEVSFSTIKPNHGEPLFSLTCPK</sequence>
<dbReference type="GO" id="GO:0000272">
    <property type="term" value="P:polysaccharide catabolic process"/>
    <property type="evidence" value="ECO:0007669"/>
    <property type="project" value="UniProtKB-KW"/>
</dbReference>